<reference evidence="1 2" key="1">
    <citation type="submission" date="2018-06" db="EMBL/GenBank/DDBJ databases">
        <authorList>
            <consortium name="Pathogen Informatics"/>
            <person name="Doyle S."/>
        </authorList>
    </citation>
    <scope>NUCLEOTIDE SEQUENCE [LARGE SCALE GENOMIC DNA]</scope>
    <source>
        <strain evidence="1 2">NCTC10588</strain>
    </source>
</reference>
<dbReference type="Proteomes" id="UP000254876">
    <property type="component" value="Unassembled WGS sequence"/>
</dbReference>
<comment type="caution">
    <text evidence="1">The sequence shown here is derived from an EMBL/GenBank/DDBJ whole genome shotgun (WGS) entry which is preliminary data.</text>
</comment>
<evidence type="ECO:0000313" key="2">
    <source>
        <dbReference type="Proteomes" id="UP000254876"/>
    </source>
</evidence>
<sequence>MIEVLVKEHKFLDEKMNWIIKKGTYRIMIGNSSKNLPKTKYRNRVVALK</sequence>
<evidence type="ECO:0000313" key="1">
    <source>
        <dbReference type="EMBL" id="STC97133.1"/>
    </source>
</evidence>
<dbReference type="EMBL" id="UFYD01000001">
    <property type="protein sequence ID" value="STC97133.1"/>
    <property type="molecule type" value="Genomic_DNA"/>
</dbReference>
<dbReference type="AlphaFoldDB" id="A0A7Z7LTV3"/>
<dbReference type="RefSeq" id="WP_115172347.1">
    <property type="nucleotide sequence ID" value="NZ_JACLEQ010000007.1"/>
</dbReference>
<gene>
    <name evidence="1" type="ORF">NCTC10588_00831</name>
</gene>
<dbReference type="Gene3D" id="2.60.40.10">
    <property type="entry name" value="Immunoglobulins"/>
    <property type="match status" value="1"/>
</dbReference>
<name>A0A7Z7LTV3_9FLAO</name>
<dbReference type="InterPro" id="IPR013783">
    <property type="entry name" value="Ig-like_fold"/>
</dbReference>
<accession>A0A7Z7LTV3</accession>
<protein>
    <recommendedName>
        <fullName evidence="3">Fibronectin type III-like domain-containing protein</fullName>
    </recommendedName>
</protein>
<organism evidence="1 2">
    <name type="scientific">Elizabethkingia anophelis</name>
    <dbReference type="NCBI Taxonomy" id="1117645"/>
    <lineage>
        <taxon>Bacteria</taxon>
        <taxon>Pseudomonadati</taxon>
        <taxon>Bacteroidota</taxon>
        <taxon>Flavobacteriia</taxon>
        <taxon>Flavobacteriales</taxon>
        <taxon>Weeksellaceae</taxon>
        <taxon>Elizabethkingia</taxon>
    </lineage>
</organism>
<evidence type="ECO:0008006" key="3">
    <source>
        <dbReference type="Google" id="ProtNLM"/>
    </source>
</evidence>
<proteinExistence type="predicted"/>